<organism evidence="2 3">
    <name type="scientific">Halothiobacillus neapolitanus (strain ATCC 23641 / DSM 15147 / CIP 104769 / NCIMB 8539 / c2)</name>
    <name type="common">Thiobacillus neapolitanus</name>
    <dbReference type="NCBI Taxonomy" id="555778"/>
    <lineage>
        <taxon>Bacteria</taxon>
        <taxon>Pseudomonadati</taxon>
        <taxon>Pseudomonadota</taxon>
        <taxon>Gammaproteobacteria</taxon>
        <taxon>Chromatiales</taxon>
        <taxon>Halothiobacillaceae</taxon>
        <taxon>Halothiobacillus</taxon>
    </lineage>
</organism>
<dbReference type="NCBIfam" id="TIGR00057">
    <property type="entry name" value="L-threonylcarbamoyladenylate synthase"/>
    <property type="match status" value="1"/>
</dbReference>
<dbReference type="AlphaFoldDB" id="D0L0R6"/>
<dbReference type="PANTHER" id="PTHR42828">
    <property type="entry name" value="DHBP SYNTHASE RIBB-LIKE ALPHA/BETA DOMAIN-CONTAINING PROTEIN"/>
    <property type="match status" value="1"/>
</dbReference>
<dbReference type="STRING" id="555778.Hneap_1457"/>
<reference evidence="2 3" key="1">
    <citation type="submission" date="2009-10" db="EMBL/GenBank/DDBJ databases">
        <title>Complete sequence of Halothiobacillus neapolitanus c2.</title>
        <authorList>
            <consortium name="US DOE Joint Genome Institute"/>
            <person name="Lucas S."/>
            <person name="Copeland A."/>
            <person name="Lapidus A."/>
            <person name="Glavina del Rio T."/>
            <person name="Tice H."/>
            <person name="Bruce D."/>
            <person name="Goodwin L."/>
            <person name="Pitluck S."/>
            <person name="Davenport K."/>
            <person name="Brettin T."/>
            <person name="Detter J.C."/>
            <person name="Han C."/>
            <person name="Tapia R."/>
            <person name="Larimer F."/>
            <person name="Land M."/>
            <person name="Hauser L."/>
            <person name="Kyrpides N."/>
            <person name="Mikhailova N."/>
            <person name="Kerfeld C."/>
            <person name="Cannon G."/>
            <person name="Heinhort S."/>
        </authorList>
    </citation>
    <scope>NUCLEOTIDE SEQUENCE [LARGE SCALE GENOMIC DNA]</scope>
    <source>
        <strain evidence="3">ATCC 23641 / c2</strain>
    </source>
</reference>
<sequence length="208" mass="23232">MSTLLEVHPESPQPRLVTQIAEALSDGSVIVLPTDSGYTLACRLEDKTALAKIAQIRRDNEPHHMTLLCRDLSEISTYAKLDNQHYRFLKTHTPGPYTFILEATSEVPRRLLHAKKRSIGLRVPQNTVLRSVLEELAAPILSASLVLPDHNEPLEDPEWFPRAVERQVDMIVSTGFHAQNPSTVIDMTGDEFVLVREGLGGIPPELED</sequence>
<name>D0L0R6_HALNC</name>
<accession>D0L0R6</accession>
<dbReference type="RefSeq" id="WP_012824323.1">
    <property type="nucleotide sequence ID" value="NC_013422.1"/>
</dbReference>
<dbReference type="Proteomes" id="UP000009102">
    <property type="component" value="Chromosome"/>
</dbReference>
<protein>
    <submittedName>
        <fullName evidence="2">Sua5/YciO/YrdC/YwlC family protein</fullName>
    </submittedName>
</protein>
<dbReference type="OrthoDB" id="9781656at2"/>
<proteinExistence type="predicted"/>
<keyword evidence="3" id="KW-1185">Reference proteome</keyword>
<feature type="domain" description="YrdC-like" evidence="1">
    <location>
        <begin position="14"/>
        <end position="200"/>
    </location>
</feature>
<dbReference type="PROSITE" id="PS51163">
    <property type="entry name" value="YRDC"/>
    <property type="match status" value="1"/>
</dbReference>
<dbReference type="InterPro" id="IPR006070">
    <property type="entry name" value="Sua5-like_dom"/>
</dbReference>
<dbReference type="GO" id="GO:0003725">
    <property type="term" value="F:double-stranded RNA binding"/>
    <property type="evidence" value="ECO:0007669"/>
    <property type="project" value="InterPro"/>
</dbReference>
<dbReference type="KEGG" id="hna:Hneap_1457"/>
<dbReference type="Pfam" id="PF01300">
    <property type="entry name" value="Sua5_yciO_yrdC"/>
    <property type="match status" value="1"/>
</dbReference>
<gene>
    <name evidence="2" type="ordered locus">Hneap_1457</name>
</gene>
<dbReference type="Gene3D" id="3.90.870.10">
    <property type="entry name" value="DHBP synthase"/>
    <property type="match status" value="1"/>
</dbReference>
<dbReference type="HOGENOM" id="CLU_031397_3_0_6"/>
<evidence type="ECO:0000313" key="3">
    <source>
        <dbReference type="Proteomes" id="UP000009102"/>
    </source>
</evidence>
<dbReference type="PANTHER" id="PTHR42828:SF3">
    <property type="entry name" value="THREONYLCARBAMOYL-AMP SYNTHASE"/>
    <property type="match status" value="1"/>
</dbReference>
<evidence type="ECO:0000259" key="1">
    <source>
        <dbReference type="PROSITE" id="PS51163"/>
    </source>
</evidence>
<evidence type="ECO:0000313" key="2">
    <source>
        <dbReference type="EMBL" id="ACX96289.1"/>
    </source>
</evidence>
<dbReference type="InterPro" id="IPR052532">
    <property type="entry name" value="SUA5_domain"/>
</dbReference>
<dbReference type="EMBL" id="CP001801">
    <property type="protein sequence ID" value="ACX96289.1"/>
    <property type="molecule type" value="Genomic_DNA"/>
</dbReference>
<dbReference type="InterPro" id="IPR017945">
    <property type="entry name" value="DHBP_synth_RibB-like_a/b_dom"/>
</dbReference>
<dbReference type="SUPFAM" id="SSF55821">
    <property type="entry name" value="YrdC/RibB"/>
    <property type="match status" value="1"/>
</dbReference>
<dbReference type="eggNOG" id="COG0009">
    <property type="taxonomic scope" value="Bacteria"/>
</dbReference>